<gene>
    <name evidence="5" type="ordered locus">HMU11570</name>
</gene>
<dbReference type="KEGG" id="hms:HMU11570"/>
<dbReference type="RefSeq" id="WP_013023481.1">
    <property type="nucleotide sequence ID" value="NC_013949.1"/>
</dbReference>
<feature type="binding site" evidence="4">
    <location>
        <position position="6"/>
    </location>
    <ligand>
        <name>a divalent metal cation</name>
        <dbReference type="ChEBI" id="CHEBI:60240"/>
        <label>1</label>
    </ligand>
</feature>
<accession>D3UIT7</accession>
<organism evidence="5 6">
    <name type="scientific">Helicobacter mustelae (strain ATCC 43772 / CCUG 25715 / CIP 103759 / LMG 18044 / NCTC 12198 / R85-136P)</name>
    <name type="common">Campylobacter mustelae</name>
    <dbReference type="NCBI Taxonomy" id="679897"/>
    <lineage>
        <taxon>Bacteria</taxon>
        <taxon>Pseudomonadati</taxon>
        <taxon>Campylobacterota</taxon>
        <taxon>Epsilonproteobacteria</taxon>
        <taxon>Campylobacterales</taxon>
        <taxon>Helicobacteraceae</taxon>
        <taxon>Helicobacter</taxon>
    </lineage>
</organism>
<dbReference type="PANTHER" id="PTHR46124:SF2">
    <property type="entry name" value="D-AMINOACYL-TRNA DEACYLASE"/>
    <property type="match status" value="1"/>
</dbReference>
<dbReference type="eggNOG" id="COG0084">
    <property type="taxonomic scope" value="Bacteria"/>
</dbReference>
<feature type="binding site" evidence="4">
    <location>
        <position position="153"/>
    </location>
    <ligand>
        <name>a divalent metal cation</name>
        <dbReference type="ChEBI" id="CHEBI:60240"/>
        <label>2</label>
    </ligand>
</feature>
<sequence>MFVDTHCHLNDVCFVPDVDEVIARARSKGVERFLIPGANPLELPQALALSERYDCVFFAVGIHPCDINKGELGDLIGYAKHPKCLAIGECGLDYFRVPEEGVEAYKNAQKELFCAHIKLALELDKPLILHVREASEDVYEILREYEDARGVLHCYNADEILLNLSKNFYYGIGGICTFGNAKKITAVLPKIPEDRILLETDAPYLAPVPFRGKRNEPSLIPIIAQKIAEVRGICLAELEQISTQNAQRIFGLGS</sequence>
<dbReference type="Pfam" id="PF01026">
    <property type="entry name" value="TatD_DNase"/>
    <property type="match status" value="1"/>
</dbReference>
<dbReference type="SUPFAM" id="SSF51556">
    <property type="entry name" value="Metallo-dependent hydrolases"/>
    <property type="match status" value="1"/>
</dbReference>
<proteinExistence type="inferred from homology"/>
<dbReference type="InterPro" id="IPR018228">
    <property type="entry name" value="DNase_TatD-rel_CS"/>
</dbReference>
<feature type="binding site" evidence="4">
    <location>
        <position position="89"/>
    </location>
    <ligand>
        <name>a divalent metal cation</name>
        <dbReference type="ChEBI" id="CHEBI:60240"/>
        <label>1</label>
    </ligand>
</feature>
<dbReference type="InterPro" id="IPR032466">
    <property type="entry name" value="Metal_Hydrolase"/>
</dbReference>
<dbReference type="GO" id="GO:0046872">
    <property type="term" value="F:metal ion binding"/>
    <property type="evidence" value="ECO:0007669"/>
    <property type="project" value="UniProtKB-KW"/>
</dbReference>
<evidence type="ECO:0000256" key="4">
    <source>
        <dbReference type="PIRSR" id="PIRSR005902-1"/>
    </source>
</evidence>
<name>D3UIT7_HELM1</name>
<dbReference type="Proteomes" id="UP000001522">
    <property type="component" value="Chromosome"/>
</dbReference>
<dbReference type="AlphaFoldDB" id="D3UIT7"/>
<keyword evidence="6" id="KW-1185">Reference proteome</keyword>
<evidence type="ECO:0000313" key="6">
    <source>
        <dbReference type="Proteomes" id="UP000001522"/>
    </source>
</evidence>
<dbReference type="HOGENOM" id="CLU_031506_4_0_7"/>
<dbReference type="FunFam" id="3.20.20.140:FF:000005">
    <property type="entry name" value="TatD family hydrolase"/>
    <property type="match status" value="1"/>
</dbReference>
<protein>
    <submittedName>
        <fullName evidence="5">Putative deoxyribonuclease, TatD-related</fullName>
    </submittedName>
</protein>
<reference evidence="5 6" key="1">
    <citation type="journal article" date="2010" name="BMC Genomics">
        <title>Comparative genomics and proteomics of Helicobacter mustelae, an ulcerogenic and carcinogenic gastric pathogen.</title>
        <authorList>
            <person name="O'Toole P.W."/>
            <person name="Snelling W.J."/>
            <person name="Canchaya C."/>
            <person name="Forde B.M."/>
            <person name="Hardie K.R."/>
            <person name="Josenhans C."/>
            <person name="Graham R.L.J."/>
            <person name="McMullan G."/>
            <person name="Parkhill J."/>
            <person name="Belda E."/>
            <person name="Bentley S.D."/>
        </authorList>
    </citation>
    <scope>NUCLEOTIDE SEQUENCE [LARGE SCALE GENOMIC DNA]</scope>
    <source>
        <strain evidence="6">ATCC 43772 / LMG 18044 / NCTC 12198 / 12198</strain>
    </source>
</reference>
<evidence type="ECO:0000313" key="5">
    <source>
        <dbReference type="EMBL" id="CBG40412.1"/>
    </source>
</evidence>
<evidence type="ECO:0000256" key="2">
    <source>
        <dbReference type="ARBA" id="ARBA00022723"/>
    </source>
</evidence>
<feature type="binding site" evidence="4">
    <location>
        <position position="130"/>
    </location>
    <ligand>
        <name>a divalent metal cation</name>
        <dbReference type="ChEBI" id="CHEBI:60240"/>
        <label>2</label>
    </ligand>
</feature>
<dbReference type="CDD" id="cd01310">
    <property type="entry name" value="TatD_DNAse"/>
    <property type="match status" value="1"/>
</dbReference>
<dbReference type="PIRSF" id="PIRSF005902">
    <property type="entry name" value="DNase_TatD"/>
    <property type="match status" value="1"/>
</dbReference>
<comment type="similarity">
    <text evidence="1">Belongs to the metallo-dependent hydrolases superfamily. TatD-type hydrolase family.</text>
</comment>
<evidence type="ECO:0000256" key="1">
    <source>
        <dbReference type="ARBA" id="ARBA00009275"/>
    </source>
</evidence>
<dbReference type="InterPro" id="IPR001130">
    <property type="entry name" value="TatD-like"/>
</dbReference>
<dbReference type="STRING" id="679897.HMU11570"/>
<dbReference type="EMBL" id="FN555004">
    <property type="protein sequence ID" value="CBG40412.1"/>
    <property type="molecule type" value="Genomic_DNA"/>
</dbReference>
<dbReference type="PROSITE" id="PS01090">
    <property type="entry name" value="TATD_2"/>
    <property type="match status" value="1"/>
</dbReference>
<dbReference type="NCBIfam" id="TIGR00010">
    <property type="entry name" value="YchF/TatD family DNA exonuclease"/>
    <property type="match status" value="1"/>
</dbReference>
<keyword evidence="2 4" id="KW-0479">Metal-binding</keyword>
<dbReference type="PROSITE" id="PS01137">
    <property type="entry name" value="TATD_1"/>
    <property type="match status" value="1"/>
</dbReference>
<dbReference type="Gene3D" id="3.20.20.140">
    <property type="entry name" value="Metal-dependent hydrolases"/>
    <property type="match status" value="1"/>
</dbReference>
<dbReference type="PANTHER" id="PTHR46124">
    <property type="entry name" value="D-AMINOACYL-TRNA DEACYLASE"/>
    <property type="match status" value="1"/>
</dbReference>
<dbReference type="PROSITE" id="PS01091">
    <property type="entry name" value="TATD_3"/>
    <property type="match status" value="1"/>
</dbReference>
<keyword evidence="3" id="KW-0378">Hydrolase</keyword>
<dbReference type="GO" id="GO:0005829">
    <property type="term" value="C:cytosol"/>
    <property type="evidence" value="ECO:0007669"/>
    <property type="project" value="TreeGrafter"/>
</dbReference>
<dbReference type="GO" id="GO:0004536">
    <property type="term" value="F:DNA nuclease activity"/>
    <property type="evidence" value="ECO:0007669"/>
    <property type="project" value="InterPro"/>
</dbReference>
<evidence type="ECO:0000256" key="3">
    <source>
        <dbReference type="ARBA" id="ARBA00022801"/>
    </source>
</evidence>
<feature type="binding site" evidence="4">
    <location>
        <position position="8"/>
    </location>
    <ligand>
        <name>a divalent metal cation</name>
        <dbReference type="ChEBI" id="CHEBI:60240"/>
        <label>1</label>
    </ligand>
</feature>
<feature type="binding site" evidence="4">
    <location>
        <position position="201"/>
    </location>
    <ligand>
        <name>a divalent metal cation</name>
        <dbReference type="ChEBI" id="CHEBI:60240"/>
        <label>1</label>
    </ligand>
</feature>
<dbReference type="GO" id="GO:0016788">
    <property type="term" value="F:hydrolase activity, acting on ester bonds"/>
    <property type="evidence" value="ECO:0007669"/>
    <property type="project" value="InterPro"/>
</dbReference>
<dbReference type="InterPro" id="IPR015991">
    <property type="entry name" value="TatD/YcfH-like"/>
</dbReference>